<dbReference type="RefSeq" id="WP_311673839.1">
    <property type="nucleotide sequence ID" value="NZ_JAVREQ010000012.1"/>
</dbReference>
<dbReference type="EMBL" id="JAVREQ010000012">
    <property type="protein sequence ID" value="MDT0380065.1"/>
    <property type="molecule type" value="Genomic_DNA"/>
</dbReference>
<reference evidence="2" key="1">
    <citation type="submission" date="2023-07" db="EMBL/GenBank/DDBJ databases">
        <title>30 novel species of actinomycetes from the DSMZ collection.</title>
        <authorList>
            <person name="Nouioui I."/>
        </authorList>
    </citation>
    <scope>NUCLEOTIDE SEQUENCE [LARGE SCALE GENOMIC DNA]</scope>
    <source>
        <strain evidence="2">DSM 42041</strain>
    </source>
</reference>
<protein>
    <submittedName>
        <fullName evidence="1">Uncharacterized protein</fullName>
    </submittedName>
</protein>
<dbReference type="Proteomes" id="UP001183414">
    <property type="component" value="Unassembled WGS sequence"/>
</dbReference>
<evidence type="ECO:0000313" key="2">
    <source>
        <dbReference type="Proteomes" id="UP001183414"/>
    </source>
</evidence>
<sequence length="110" mass="12920">MIKVQTAEGDVELDDEDRFLFRALVREIRQASYLFDDDPDWANFLKLRSKVSVERKAPSDVRVEVQVDQMDWLGRLAYRTCEHLGPDEFSTRVGRTLLEAQDLLFRLTRT</sequence>
<accession>A0ABU2NTL5</accession>
<keyword evidence="2" id="KW-1185">Reference proteome</keyword>
<proteinExistence type="predicted"/>
<comment type="caution">
    <text evidence="1">The sequence shown here is derived from an EMBL/GenBank/DDBJ whole genome shotgun (WGS) entry which is preliminary data.</text>
</comment>
<evidence type="ECO:0000313" key="1">
    <source>
        <dbReference type="EMBL" id="MDT0380065.1"/>
    </source>
</evidence>
<name>A0ABU2NTL5_9ACTN</name>
<organism evidence="1 2">
    <name type="scientific">Streptomyces hazeniae</name>
    <dbReference type="NCBI Taxonomy" id="3075538"/>
    <lineage>
        <taxon>Bacteria</taxon>
        <taxon>Bacillati</taxon>
        <taxon>Actinomycetota</taxon>
        <taxon>Actinomycetes</taxon>
        <taxon>Kitasatosporales</taxon>
        <taxon>Streptomycetaceae</taxon>
        <taxon>Streptomyces</taxon>
    </lineage>
</organism>
<gene>
    <name evidence="1" type="ORF">RM572_14985</name>
</gene>